<name>A0A3Q7GI41_SOLLC</name>
<dbReference type="EnsemblPlants" id="Solyc05g050160.1.1">
    <property type="protein sequence ID" value="Solyc05g050160.1.1.1"/>
    <property type="gene ID" value="Solyc05g050160.1"/>
</dbReference>
<keyword evidence="1" id="KW-1133">Transmembrane helix</keyword>
<evidence type="ECO:0000313" key="2">
    <source>
        <dbReference type="EnsemblPlants" id="Solyc05g050160.1.1.1"/>
    </source>
</evidence>
<keyword evidence="1" id="KW-0812">Transmembrane</keyword>
<organism evidence="2">
    <name type="scientific">Solanum lycopersicum</name>
    <name type="common">Tomato</name>
    <name type="synonym">Lycopersicon esculentum</name>
    <dbReference type="NCBI Taxonomy" id="4081"/>
    <lineage>
        <taxon>Eukaryota</taxon>
        <taxon>Viridiplantae</taxon>
        <taxon>Streptophyta</taxon>
        <taxon>Embryophyta</taxon>
        <taxon>Tracheophyta</taxon>
        <taxon>Spermatophyta</taxon>
        <taxon>Magnoliopsida</taxon>
        <taxon>eudicotyledons</taxon>
        <taxon>Gunneridae</taxon>
        <taxon>Pentapetalae</taxon>
        <taxon>asterids</taxon>
        <taxon>lamiids</taxon>
        <taxon>Solanales</taxon>
        <taxon>Solanaceae</taxon>
        <taxon>Solanoideae</taxon>
        <taxon>Solaneae</taxon>
        <taxon>Solanum</taxon>
        <taxon>Solanum subgen. Lycopersicon</taxon>
    </lineage>
</organism>
<reference evidence="2" key="2">
    <citation type="submission" date="2019-01" db="UniProtKB">
        <authorList>
            <consortium name="EnsemblPlants"/>
        </authorList>
    </citation>
    <scope>IDENTIFICATION</scope>
    <source>
        <strain evidence="2">cv. Heinz 1706</strain>
    </source>
</reference>
<keyword evidence="3" id="KW-1185">Reference proteome</keyword>
<feature type="transmembrane region" description="Helical" evidence="1">
    <location>
        <begin position="15"/>
        <end position="34"/>
    </location>
</feature>
<accession>A0A3Q7GI41</accession>
<evidence type="ECO:0000313" key="3">
    <source>
        <dbReference type="Proteomes" id="UP000004994"/>
    </source>
</evidence>
<dbReference type="AlphaFoldDB" id="A0A3Q7GI41"/>
<keyword evidence="1" id="KW-0472">Membrane</keyword>
<dbReference type="PaxDb" id="4081-Solyc05g050160.1.1"/>
<dbReference type="InParanoid" id="A0A3Q7GI41"/>
<evidence type="ECO:0000256" key="1">
    <source>
        <dbReference type="SAM" id="Phobius"/>
    </source>
</evidence>
<protein>
    <submittedName>
        <fullName evidence="2">Uncharacterized protein</fullName>
    </submittedName>
</protein>
<sequence>MTYSYFSSFLRPFRVLLYCPVCLGMFHIHFQFMYHVQNIHRLVSEQNIILQSSVYGFDTFVPGNPPSTQHLAPQQASLLRNNVVIRQTTSLNRDHPIRKDRALRIDGQQMIRYNIIVSVMKGSTSIMDRQQMERRNIIESSNGAIIESWRSLINGVDVPNSSNVDELVNILEEPTDLDLNLRL</sequence>
<proteinExistence type="predicted"/>
<reference evidence="2" key="1">
    <citation type="journal article" date="2012" name="Nature">
        <title>The tomato genome sequence provides insights into fleshy fruit evolution.</title>
        <authorList>
            <consortium name="Tomato Genome Consortium"/>
        </authorList>
    </citation>
    <scope>NUCLEOTIDE SEQUENCE [LARGE SCALE GENOMIC DNA]</scope>
    <source>
        <strain evidence="2">cv. Heinz 1706</strain>
    </source>
</reference>
<dbReference type="Proteomes" id="UP000004994">
    <property type="component" value="Chromosome 5"/>
</dbReference>
<dbReference type="Gramene" id="Solyc05g050160.1.1">
    <property type="protein sequence ID" value="Solyc05g050160.1.1.1"/>
    <property type="gene ID" value="Solyc05g050160.1"/>
</dbReference>